<accession>A0ABV8UN21</accession>
<reference evidence="2" key="1">
    <citation type="journal article" date="2019" name="Int. J. Syst. Evol. Microbiol.">
        <title>The Global Catalogue of Microorganisms (GCM) 10K type strain sequencing project: providing services to taxonomists for standard genome sequencing and annotation.</title>
        <authorList>
            <consortium name="The Broad Institute Genomics Platform"/>
            <consortium name="The Broad Institute Genome Sequencing Center for Infectious Disease"/>
            <person name="Wu L."/>
            <person name="Ma J."/>
        </authorList>
    </citation>
    <scope>NUCLEOTIDE SEQUENCE [LARGE SCALE GENOMIC DNA]</scope>
    <source>
        <strain evidence="2">CECT 8472</strain>
    </source>
</reference>
<name>A0ABV8UN21_9PROT</name>
<comment type="caution">
    <text evidence="1">The sequence shown here is derived from an EMBL/GenBank/DDBJ whole genome shotgun (WGS) entry which is preliminary data.</text>
</comment>
<proteinExistence type="predicted"/>
<keyword evidence="2" id="KW-1185">Reference proteome</keyword>
<dbReference type="EMBL" id="JBHSCW010000006">
    <property type="protein sequence ID" value="MFC4352137.1"/>
    <property type="molecule type" value="Genomic_DNA"/>
</dbReference>
<gene>
    <name evidence="1" type="ORF">ACFOW6_11350</name>
</gene>
<sequence length="218" mass="24643">MIDPDFIPALNSIVPFSYTTNLTPRTGVLFKVPEEASQDDIQHLASRLDDMLDQIAWHVATTQFELTASPPAGGSSNATLEPTSFDETLEKALEVCLINVPQEWVRSATMEVELSVSDREKADPVCLVETRLCGLDRRWKKQHAQERVGIINGLFQEYWVGQHAWLLESGVKRLSLIYNLGNARERYPHVERGLISWGREAHRAQRLGQQQAKGQTLH</sequence>
<evidence type="ECO:0000313" key="1">
    <source>
        <dbReference type="EMBL" id="MFC4352137.1"/>
    </source>
</evidence>
<protein>
    <submittedName>
        <fullName evidence="1">Uncharacterized protein</fullName>
    </submittedName>
</protein>
<organism evidence="1 2">
    <name type="scientific">Fodinicurvata halophila</name>
    <dbReference type="NCBI Taxonomy" id="1419723"/>
    <lineage>
        <taxon>Bacteria</taxon>
        <taxon>Pseudomonadati</taxon>
        <taxon>Pseudomonadota</taxon>
        <taxon>Alphaproteobacteria</taxon>
        <taxon>Rhodospirillales</taxon>
        <taxon>Rhodovibrionaceae</taxon>
        <taxon>Fodinicurvata</taxon>
    </lineage>
</organism>
<dbReference type="Proteomes" id="UP001595799">
    <property type="component" value="Unassembled WGS sequence"/>
</dbReference>
<evidence type="ECO:0000313" key="2">
    <source>
        <dbReference type="Proteomes" id="UP001595799"/>
    </source>
</evidence>
<dbReference type="RefSeq" id="WP_382422487.1">
    <property type="nucleotide sequence ID" value="NZ_JBHSCW010000006.1"/>
</dbReference>